<comment type="caution">
    <text evidence="1">The sequence shown here is derived from an EMBL/GenBank/DDBJ whole genome shotgun (WGS) entry which is preliminary data.</text>
</comment>
<gene>
    <name evidence="1" type="ORF">J7S78_13645</name>
</gene>
<evidence type="ECO:0000313" key="1">
    <source>
        <dbReference type="EMBL" id="MBQ0600836.1"/>
    </source>
</evidence>
<protein>
    <recommendedName>
        <fullName evidence="3">Lipoprotein</fullName>
    </recommendedName>
</protein>
<name>A0AAP2FL47_KLEOX</name>
<reference evidence="1 2" key="1">
    <citation type="submission" date="2021-03" db="EMBL/GenBank/DDBJ databases">
        <authorList>
            <person name="Stanton E."/>
        </authorList>
    </citation>
    <scope>NUCLEOTIDE SEQUENCE [LARGE SCALE GENOMIC DNA]</scope>
    <source>
        <strain evidence="1 2">2020EL-00037</strain>
    </source>
</reference>
<proteinExistence type="predicted"/>
<dbReference type="AlphaFoldDB" id="A0AAP2FL47"/>
<dbReference type="EMBL" id="JAGKON010000013">
    <property type="protein sequence ID" value="MBQ0600836.1"/>
    <property type="molecule type" value="Genomic_DNA"/>
</dbReference>
<sequence length="193" mass="21994">MKSNYHLKLSIVAVAVAGFFLSGCSDSKEKENRQYEYVNYTKIIPPKMYVPEGYTYSESWHGTQRGGAALRTPSYEHALVSPYAVYDPTGKRYADNRDKYTDMLLTSVANSAYANGPRGSFTQTPSFCGENSRLLNNSTQKASRSEYMQIKERYCSTPGYRLSQHEIDVLNGGEPQELRDYRIKMYVDNQLLK</sequence>
<accession>A0AAP2FL47</accession>
<dbReference type="PROSITE" id="PS51257">
    <property type="entry name" value="PROKAR_LIPOPROTEIN"/>
    <property type="match status" value="1"/>
</dbReference>
<organism evidence="1 2">
    <name type="scientific">Klebsiella oxytoca</name>
    <dbReference type="NCBI Taxonomy" id="571"/>
    <lineage>
        <taxon>Bacteria</taxon>
        <taxon>Pseudomonadati</taxon>
        <taxon>Pseudomonadota</taxon>
        <taxon>Gammaproteobacteria</taxon>
        <taxon>Enterobacterales</taxon>
        <taxon>Enterobacteriaceae</taxon>
        <taxon>Klebsiella/Raoultella group</taxon>
        <taxon>Klebsiella</taxon>
    </lineage>
</organism>
<dbReference type="RefSeq" id="WP_210846242.1">
    <property type="nucleotide sequence ID" value="NZ_JAGKON010000013.1"/>
</dbReference>
<dbReference type="Proteomes" id="UP000673434">
    <property type="component" value="Unassembled WGS sequence"/>
</dbReference>
<evidence type="ECO:0008006" key="3">
    <source>
        <dbReference type="Google" id="ProtNLM"/>
    </source>
</evidence>
<evidence type="ECO:0000313" key="2">
    <source>
        <dbReference type="Proteomes" id="UP000673434"/>
    </source>
</evidence>
<keyword evidence="2" id="KW-1185">Reference proteome</keyword>